<gene>
    <name evidence="3" type="ORF">K489DRAFT_406233</name>
</gene>
<reference evidence="3" key="2">
    <citation type="submission" date="2020-04" db="EMBL/GenBank/DDBJ databases">
        <authorList>
            <consortium name="NCBI Genome Project"/>
        </authorList>
    </citation>
    <scope>NUCLEOTIDE SEQUENCE</scope>
    <source>
        <strain evidence="3">CBS 342.82</strain>
    </source>
</reference>
<dbReference type="GeneID" id="54365029"/>
<accession>A0A6J3MI27</accession>
<evidence type="ECO:0000256" key="1">
    <source>
        <dbReference type="SAM" id="MobiDB-lite"/>
    </source>
</evidence>
<dbReference type="Proteomes" id="UP000504637">
    <property type="component" value="Unplaced"/>
</dbReference>
<dbReference type="RefSeq" id="XP_033464589.1">
    <property type="nucleotide sequence ID" value="XM_033607229.1"/>
</dbReference>
<keyword evidence="2" id="KW-1185">Reference proteome</keyword>
<reference evidence="3" key="3">
    <citation type="submission" date="2025-08" db="UniProtKB">
        <authorList>
            <consortium name="RefSeq"/>
        </authorList>
    </citation>
    <scope>IDENTIFICATION</scope>
    <source>
        <strain evidence="3">CBS 342.82</strain>
    </source>
</reference>
<dbReference type="AlphaFoldDB" id="A0A6J3MI27"/>
<protein>
    <submittedName>
        <fullName evidence="3">Uncharacterized protein</fullName>
    </submittedName>
</protein>
<evidence type="ECO:0000313" key="2">
    <source>
        <dbReference type="Proteomes" id="UP000504637"/>
    </source>
</evidence>
<proteinExistence type="predicted"/>
<feature type="region of interest" description="Disordered" evidence="1">
    <location>
        <begin position="1"/>
        <end position="25"/>
    </location>
</feature>
<evidence type="ECO:0000313" key="3">
    <source>
        <dbReference type="RefSeq" id="XP_033464589.1"/>
    </source>
</evidence>
<sequence length="220" mass="24203">MKASSSGPTKGGQHGSRSTTPATPWPCSWLRPRWDEIARFRDTPYGERVVVFTPDLETQRLDKSFWPKLPNGRIDSTASMQRLAALVSMSSGAAISHQPYTTLSRFTDIHEEIIEGAAGVVVLVVQCGGEDDLKEIKIDMNCQTDFCWSTKEVLDDREVFPAAKPPLILIFVGDLADPVWPDISGIDNIIHCPTLDHGNTAKIVAEIYGNPLLADRTLGE</sequence>
<name>A0A6J3MI27_9PEZI</name>
<reference evidence="3" key="1">
    <citation type="submission" date="2020-01" db="EMBL/GenBank/DDBJ databases">
        <authorList>
            <consortium name="DOE Joint Genome Institute"/>
            <person name="Haridas S."/>
            <person name="Albert R."/>
            <person name="Binder M."/>
            <person name="Bloem J."/>
            <person name="Labutti K."/>
            <person name="Salamov A."/>
            <person name="Andreopoulos B."/>
            <person name="Baker S.E."/>
            <person name="Barry K."/>
            <person name="Bills G."/>
            <person name="Bluhm B.H."/>
            <person name="Cannon C."/>
            <person name="Castanera R."/>
            <person name="Culley D.E."/>
            <person name="Daum C."/>
            <person name="Ezra D."/>
            <person name="Gonzalez J.B."/>
            <person name="Henrissat B."/>
            <person name="Kuo A."/>
            <person name="Liang C."/>
            <person name="Lipzen A."/>
            <person name="Lutzoni F."/>
            <person name="Magnuson J."/>
            <person name="Mondo S."/>
            <person name="Nolan M."/>
            <person name="Ohm R."/>
            <person name="Pangilinan J."/>
            <person name="Park H.-J."/>
            <person name="Ramirez L."/>
            <person name="Alfaro M."/>
            <person name="Sun H."/>
            <person name="Tritt A."/>
            <person name="Yoshinaga Y."/>
            <person name="Zwiers L.-H."/>
            <person name="Turgeon B.G."/>
            <person name="Goodwin S.B."/>
            <person name="Spatafora J.W."/>
            <person name="Crous P.W."/>
            <person name="Grigoriev I.V."/>
        </authorList>
    </citation>
    <scope>NUCLEOTIDE SEQUENCE</scope>
    <source>
        <strain evidence="3">CBS 342.82</strain>
    </source>
</reference>
<organism evidence="3">
    <name type="scientific">Dissoconium aciculare CBS 342.82</name>
    <dbReference type="NCBI Taxonomy" id="1314786"/>
    <lineage>
        <taxon>Eukaryota</taxon>
        <taxon>Fungi</taxon>
        <taxon>Dikarya</taxon>
        <taxon>Ascomycota</taxon>
        <taxon>Pezizomycotina</taxon>
        <taxon>Dothideomycetes</taxon>
        <taxon>Dothideomycetidae</taxon>
        <taxon>Mycosphaerellales</taxon>
        <taxon>Dissoconiaceae</taxon>
        <taxon>Dissoconium</taxon>
    </lineage>
</organism>